<keyword evidence="4" id="KW-0732">Signal</keyword>
<dbReference type="InterPro" id="IPR029055">
    <property type="entry name" value="Ntn_hydrolases_N"/>
</dbReference>
<dbReference type="AlphaFoldDB" id="A0A812C7G8"/>
<sequence length="298" mass="33141">MPVCFLGIRLSSISLSLSLSLSHMNYDLKPNDLTDVDNLPLTIHRIVETFKFAFAERSSLGDEDFWNVTEIVTKLTSFNYAKSIKHKINDKKTYGIQYYHPHFANTEDHGTAHMNVLGPDGSAVSITSTLNHAFGSKICGRKTDICFNNEMDDFSSPHAVNYFGLPPSEANFIKHGKRPMSSMSPIIIVNQKGEVLAVLGGSGGTKITTAVAYVAVNLLWLGNNAKQAVDALRIHDQLFPPRTLIEPPFPQNVVDELKLMGHNLTEYGFRSKVHCIHRKDNFVYANVDFRRGGDPAGF</sequence>
<dbReference type="FunFam" id="3.60.20.40:FF:000001">
    <property type="entry name" value="Gamma-glutamyltranspeptidase 1"/>
    <property type="match status" value="1"/>
</dbReference>
<keyword evidence="5" id="KW-0012">Acyltransferase</keyword>
<feature type="binding site" evidence="3">
    <location>
        <begin position="129"/>
        <end position="131"/>
    </location>
    <ligand>
        <name>L-glutamate</name>
        <dbReference type="ChEBI" id="CHEBI:29985"/>
    </ligand>
</feature>
<dbReference type="GO" id="GO:0002951">
    <property type="term" value="F:leukotriene-C(4) hydrolase"/>
    <property type="evidence" value="ECO:0007669"/>
    <property type="project" value="UniProtKB-EC"/>
</dbReference>
<evidence type="ECO:0000256" key="3">
    <source>
        <dbReference type="PIRSR" id="PIRSR600101-2"/>
    </source>
</evidence>
<dbReference type="PANTHER" id="PTHR11686">
    <property type="entry name" value="GAMMA GLUTAMYL TRANSPEPTIDASE"/>
    <property type="match status" value="1"/>
</dbReference>
<dbReference type="Proteomes" id="UP000597762">
    <property type="component" value="Unassembled WGS sequence"/>
</dbReference>
<keyword evidence="1" id="KW-0800">Toxin</keyword>
<dbReference type="PANTHER" id="PTHR11686:SF9">
    <property type="entry name" value="RE13973P"/>
    <property type="match status" value="1"/>
</dbReference>
<evidence type="ECO:0000256" key="1">
    <source>
        <dbReference type="ARBA" id="ARBA00084097"/>
    </source>
</evidence>
<dbReference type="GO" id="GO:0036374">
    <property type="term" value="F:glutathione hydrolase activity"/>
    <property type="evidence" value="ECO:0007669"/>
    <property type="project" value="UniProtKB-EC"/>
</dbReference>
<keyword evidence="6" id="KW-1185">Reference proteome</keyword>
<feature type="binding site" evidence="3">
    <location>
        <begin position="181"/>
        <end position="182"/>
    </location>
    <ligand>
        <name>L-glutamate</name>
        <dbReference type="ChEBI" id="CHEBI:29985"/>
    </ligand>
</feature>
<accession>A0A812C7G8</accession>
<feature type="binding site" evidence="3">
    <location>
        <position position="153"/>
    </location>
    <ligand>
        <name>L-glutamate</name>
        <dbReference type="ChEBI" id="CHEBI:29985"/>
    </ligand>
</feature>
<dbReference type="GO" id="GO:0103068">
    <property type="term" value="F:leukotriene C4 gamma-glutamyl transferase activity"/>
    <property type="evidence" value="ECO:0007669"/>
    <property type="project" value="UniProtKB-EC"/>
</dbReference>
<keyword evidence="1" id="KW-1199">Hemostasis impairing toxin</keyword>
<keyword evidence="5" id="KW-0808">Transferase</keyword>
<dbReference type="EC" id="3.4.19.14" evidence="5"/>
<dbReference type="Gene3D" id="1.10.246.130">
    <property type="match status" value="1"/>
</dbReference>
<dbReference type="Pfam" id="PF01019">
    <property type="entry name" value="G_glu_transpept"/>
    <property type="match status" value="1"/>
</dbReference>
<feature type="signal peptide" evidence="4">
    <location>
        <begin position="1"/>
        <end position="18"/>
    </location>
</feature>
<dbReference type="Gene3D" id="3.60.20.40">
    <property type="match status" value="1"/>
</dbReference>
<gene>
    <name evidence="5" type="ORF">SPHA_29834</name>
</gene>
<keyword evidence="1" id="KW-1202">Platelet aggregation activating toxin</keyword>
<keyword evidence="5" id="KW-0378">Hydrolase</keyword>
<dbReference type="SUPFAM" id="SSF56235">
    <property type="entry name" value="N-terminal nucleophile aminohydrolases (Ntn hydrolases)"/>
    <property type="match status" value="1"/>
</dbReference>
<evidence type="ECO:0000313" key="5">
    <source>
        <dbReference type="EMBL" id="CAE1255820.1"/>
    </source>
</evidence>
<feature type="active site" description="Nucleophile" evidence="2">
    <location>
        <position position="111"/>
    </location>
</feature>
<dbReference type="InterPro" id="IPR043138">
    <property type="entry name" value="GGT_lsub"/>
</dbReference>
<dbReference type="EC" id="2.3.2.2" evidence="5"/>
<dbReference type="InterPro" id="IPR000101">
    <property type="entry name" value="GGT_peptidase"/>
</dbReference>
<dbReference type="InterPro" id="IPR043137">
    <property type="entry name" value="GGT_ssub_C"/>
</dbReference>
<dbReference type="PRINTS" id="PR01210">
    <property type="entry name" value="GGTRANSPTASE"/>
</dbReference>
<dbReference type="GO" id="GO:0006751">
    <property type="term" value="P:glutathione catabolic process"/>
    <property type="evidence" value="ECO:0007669"/>
    <property type="project" value="InterPro"/>
</dbReference>
<reference evidence="5" key="1">
    <citation type="submission" date="2021-01" db="EMBL/GenBank/DDBJ databases">
        <authorList>
            <person name="Li R."/>
            <person name="Bekaert M."/>
        </authorList>
    </citation>
    <scope>NUCLEOTIDE SEQUENCE</scope>
    <source>
        <strain evidence="5">Farmed</strain>
    </source>
</reference>
<dbReference type="EMBL" id="CAHIKZ030001195">
    <property type="protein sequence ID" value="CAE1255820.1"/>
    <property type="molecule type" value="Genomic_DNA"/>
</dbReference>
<organism evidence="5 6">
    <name type="scientific">Acanthosepion pharaonis</name>
    <name type="common">Pharaoh cuttlefish</name>
    <name type="synonym">Sepia pharaonis</name>
    <dbReference type="NCBI Taxonomy" id="158019"/>
    <lineage>
        <taxon>Eukaryota</taxon>
        <taxon>Metazoa</taxon>
        <taxon>Spiralia</taxon>
        <taxon>Lophotrochozoa</taxon>
        <taxon>Mollusca</taxon>
        <taxon>Cephalopoda</taxon>
        <taxon>Coleoidea</taxon>
        <taxon>Decapodiformes</taxon>
        <taxon>Sepiida</taxon>
        <taxon>Sepiina</taxon>
        <taxon>Sepiidae</taxon>
        <taxon>Acanthosepion</taxon>
    </lineage>
</organism>
<evidence type="ECO:0000313" key="6">
    <source>
        <dbReference type="Proteomes" id="UP000597762"/>
    </source>
</evidence>
<feature type="chain" id="PRO_5032764759" evidence="4">
    <location>
        <begin position="19"/>
        <end position="298"/>
    </location>
</feature>
<comment type="caution">
    <text evidence="5">The sequence shown here is derived from an EMBL/GenBank/DDBJ whole genome shotgun (WGS) entry which is preliminary data.</text>
</comment>
<protein>
    <submittedName>
        <fullName evidence="5">GGT1_5</fullName>
        <ecNumber evidence="5">2.3.2.2</ecNumber>
        <ecNumber evidence="5">3.4.19.13</ecNumber>
        <ecNumber evidence="5">3.4.19.14</ecNumber>
    </submittedName>
</protein>
<evidence type="ECO:0000256" key="4">
    <source>
        <dbReference type="SAM" id="SignalP"/>
    </source>
</evidence>
<dbReference type="GO" id="GO:0005886">
    <property type="term" value="C:plasma membrane"/>
    <property type="evidence" value="ECO:0007669"/>
    <property type="project" value="TreeGrafter"/>
</dbReference>
<feature type="binding site" evidence="3">
    <location>
        <position position="204"/>
    </location>
    <ligand>
        <name>L-glutamate</name>
        <dbReference type="ChEBI" id="CHEBI:29985"/>
    </ligand>
</feature>
<dbReference type="OrthoDB" id="1081007at2759"/>
<proteinExistence type="predicted"/>
<evidence type="ECO:0000256" key="2">
    <source>
        <dbReference type="PIRSR" id="PIRSR600101-1"/>
    </source>
</evidence>
<dbReference type="EC" id="3.4.19.13" evidence="5"/>
<name>A0A812C7G8_ACAPH</name>